<dbReference type="Proteomes" id="UP000799423">
    <property type="component" value="Unassembled WGS sequence"/>
</dbReference>
<dbReference type="PANTHER" id="PTHR43305:SF1">
    <property type="entry name" value="FAMILY N-ACETYLTRANSFERASE, PUTATIVE (AFU_ORTHOLOGUE AFUA_2G01380)-RELATED"/>
    <property type="match status" value="1"/>
</dbReference>
<evidence type="ECO:0000259" key="1">
    <source>
        <dbReference type="PROSITE" id="PS51186"/>
    </source>
</evidence>
<name>A0A6A7B2I2_9PLEO</name>
<dbReference type="InterPro" id="IPR016181">
    <property type="entry name" value="Acyl_CoA_acyltransferase"/>
</dbReference>
<reference evidence="2" key="1">
    <citation type="submission" date="2020-01" db="EMBL/GenBank/DDBJ databases">
        <authorList>
            <consortium name="DOE Joint Genome Institute"/>
            <person name="Haridas S."/>
            <person name="Albert R."/>
            <person name="Binder M."/>
            <person name="Bloem J."/>
            <person name="Labutti K."/>
            <person name="Salamov A."/>
            <person name="Andreopoulos B."/>
            <person name="Baker S.E."/>
            <person name="Barry K."/>
            <person name="Bills G."/>
            <person name="Bluhm B.H."/>
            <person name="Cannon C."/>
            <person name="Castanera R."/>
            <person name="Culley D.E."/>
            <person name="Daum C."/>
            <person name="Ezra D."/>
            <person name="Gonzalez J.B."/>
            <person name="Henrissat B."/>
            <person name="Kuo A."/>
            <person name="Liang C."/>
            <person name="Lipzen A."/>
            <person name="Lutzoni F."/>
            <person name="Magnuson J."/>
            <person name="Mondo S."/>
            <person name="Nolan M."/>
            <person name="Ohm R."/>
            <person name="Pangilinan J."/>
            <person name="Park H.-J."/>
            <person name="Ramirez L."/>
            <person name="Alfaro M."/>
            <person name="Sun H."/>
            <person name="Tritt A."/>
            <person name="Yoshinaga Y."/>
            <person name="Zwiers L.-H."/>
            <person name="Turgeon B.G."/>
            <person name="Goodwin S.B."/>
            <person name="Spatafora J.W."/>
            <person name="Crous P.W."/>
            <person name="Grigoriev I.V."/>
        </authorList>
    </citation>
    <scope>NUCLEOTIDE SEQUENCE</scope>
    <source>
        <strain evidence="2">IPT5</strain>
    </source>
</reference>
<sequence length="183" mass="20308">MSQSSSPQLTIRPATFPPDKETVARLFLAYAQTLPISLAFQDFDAELAGLPGKYAAEVRGTVFLAGMAASQPTIGCIAIRPFYHTKSATPSTQTKVCELKCLYLTPSSRGRGVAKMLLSAAVQRARELGYEEMLFHTIASMTAARRLYEGYGFEEIERYYERIEGAVFYRLGKRKSRLISFGV</sequence>
<accession>A0A6A7B2I2</accession>
<dbReference type="InterPro" id="IPR052777">
    <property type="entry name" value="Acetyltransferase_Enz"/>
</dbReference>
<dbReference type="GO" id="GO:0016747">
    <property type="term" value="F:acyltransferase activity, transferring groups other than amino-acyl groups"/>
    <property type="evidence" value="ECO:0007669"/>
    <property type="project" value="InterPro"/>
</dbReference>
<gene>
    <name evidence="2" type="ORF">T440DRAFT_398708</name>
</gene>
<dbReference type="SUPFAM" id="SSF55729">
    <property type="entry name" value="Acyl-CoA N-acyltransferases (Nat)"/>
    <property type="match status" value="1"/>
</dbReference>
<dbReference type="InterPro" id="IPR000182">
    <property type="entry name" value="GNAT_dom"/>
</dbReference>
<evidence type="ECO:0000313" key="2">
    <source>
        <dbReference type="EMBL" id="KAF2849726.1"/>
    </source>
</evidence>
<dbReference type="CDD" id="cd04301">
    <property type="entry name" value="NAT_SF"/>
    <property type="match status" value="1"/>
</dbReference>
<dbReference type="PANTHER" id="PTHR43305">
    <property type="entry name" value="FAMILY N-ACETYLTRANSFERASE, PUTATIVE (AFU_ORTHOLOGUE AFUA_2G01380)-RELATED"/>
    <property type="match status" value="1"/>
</dbReference>
<dbReference type="EMBL" id="MU006310">
    <property type="protein sequence ID" value="KAF2849726.1"/>
    <property type="molecule type" value="Genomic_DNA"/>
</dbReference>
<dbReference type="OrthoDB" id="41532at2759"/>
<keyword evidence="3" id="KW-1185">Reference proteome</keyword>
<protein>
    <submittedName>
        <fullName evidence="2">Acyl-CoA N-acyltransferase</fullName>
    </submittedName>
</protein>
<dbReference type="PROSITE" id="PS51186">
    <property type="entry name" value="GNAT"/>
    <property type="match status" value="1"/>
</dbReference>
<dbReference type="Pfam" id="PF00583">
    <property type="entry name" value="Acetyltransf_1"/>
    <property type="match status" value="1"/>
</dbReference>
<organism evidence="2 3">
    <name type="scientific">Plenodomus tracheiphilus IPT5</name>
    <dbReference type="NCBI Taxonomy" id="1408161"/>
    <lineage>
        <taxon>Eukaryota</taxon>
        <taxon>Fungi</taxon>
        <taxon>Dikarya</taxon>
        <taxon>Ascomycota</taxon>
        <taxon>Pezizomycotina</taxon>
        <taxon>Dothideomycetes</taxon>
        <taxon>Pleosporomycetidae</taxon>
        <taxon>Pleosporales</taxon>
        <taxon>Pleosporineae</taxon>
        <taxon>Leptosphaeriaceae</taxon>
        <taxon>Plenodomus</taxon>
    </lineage>
</organism>
<dbReference type="AlphaFoldDB" id="A0A6A7B2I2"/>
<evidence type="ECO:0000313" key="3">
    <source>
        <dbReference type="Proteomes" id="UP000799423"/>
    </source>
</evidence>
<dbReference type="Gene3D" id="3.40.630.30">
    <property type="match status" value="1"/>
</dbReference>
<proteinExistence type="predicted"/>
<feature type="domain" description="N-acetyltransferase" evidence="1">
    <location>
        <begin position="9"/>
        <end position="174"/>
    </location>
</feature>